<name>A0ABD2ZSX9_9GENT</name>
<dbReference type="EMBL" id="JBJUIK010000007">
    <property type="protein sequence ID" value="KAL3522522.1"/>
    <property type="molecule type" value="Genomic_DNA"/>
</dbReference>
<dbReference type="PANTHER" id="PTHR37248:SF1">
    <property type="entry name" value="TRANSLATION INITIATION FACTOR"/>
    <property type="match status" value="1"/>
</dbReference>
<dbReference type="PANTHER" id="PTHR37248">
    <property type="entry name" value="TRANSLATION INITIATION FACTOR"/>
    <property type="match status" value="1"/>
</dbReference>
<dbReference type="AlphaFoldDB" id="A0ABD2ZSX9"/>
<dbReference type="Proteomes" id="UP001630127">
    <property type="component" value="Unassembled WGS sequence"/>
</dbReference>
<sequence length="237" mass="27143">MVKRRGRKAVKQKESDTENAKKEETVPEKTEDEFQEEEVERQIAAIRALRDMESEQLRTMIRLLRSYLSKEQLQVPVMQHFKEIFPNLSIVKNEKDGQYEVQQKDVDGNLYTNQAVEENLHASLLHQLSMVYPDFSTANPSLGGIEFSNTSVKTSFFGGDNLQIRGFDLEELSDAPIFERHDKFQTPDVSNQRLSIGVTPKTKRLPKHGEMLLSVHGSPLGVYKEDNMEAINEMEDG</sequence>
<evidence type="ECO:0000256" key="1">
    <source>
        <dbReference type="SAM" id="MobiDB-lite"/>
    </source>
</evidence>
<evidence type="ECO:0000313" key="3">
    <source>
        <dbReference type="Proteomes" id="UP001630127"/>
    </source>
</evidence>
<accession>A0ABD2ZSX9</accession>
<comment type="caution">
    <text evidence="2">The sequence shown here is derived from an EMBL/GenBank/DDBJ whole genome shotgun (WGS) entry which is preliminary data.</text>
</comment>
<evidence type="ECO:0000313" key="2">
    <source>
        <dbReference type="EMBL" id="KAL3522522.1"/>
    </source>
</evidence>
<feature type="compositionally biased region" description="Basic residues" evidence="1">
    <location>
        <begin position="1"/>
        <end position="10"/>
    </location>
</feature>
<feature type="compositionally biased region" description="Basic and acidic residues" evidence="1">
    <location>
        <begin position="11"/>
        <end position="29"/>
    </location>
</feature>
<organism evidence="2 3">
    <name type="scientific">Cinchona calisaya</name>
    <dbReference type="NCBI Taxonomy" id="153742"/>
    <lineage>
        <taxon>Eukaryota</taxon>
        <taxon>Viridiplantae</taxon>
        <taxon>Streptophyta</taxon>
        <taxon>Embryophyta</taxon>
        <taxon>Tracheophyta</taxon>
        <taxon>Spermatophyta</taxon>
        <taxon>Magnoliopsida</taxon>
        <taxon>eudicotyledons</taxon>
        <taxon>Gunneridae</taxon>
        <taxon>Pentapetalae</taxon>
        <taxon>asterids</taxon>
        <taxon>lamiids</taxon>
        <taxon>Gentianales</taxon>
        <taxon>Rubiaceae</taxon>
        <taxon>Cinchonoideae</taxon>
        <taxon>Cinchoneae</taxon>
        <taxon>Cinchona</taxon>
    </lineage>
</organism>
<feature type="region of interest" description="Disordered" evidence="1">
    <location>
        <begin position="1"/>
        <end position="37"/>
    </location>
</feature>
<keyword evidence="3" id="KW-1185">Reference proteome</keyword>
<gene>
    <name evidence="2" type="ORF">ACH5RR_015356</name>
</gene>
<protein>
    <submittedName>
        <fullName evidence="2">Uncharacterized protein</fullName>
    </submittedName>
</protein>
<proteinExistence type="predicted"/>
<reference evidence="2 3" key="1">
    <citation type="submission" date="2024-11" db="EMBL/GenBank/DDBJ databases">
        <title>A near-complete genome assembly of Cinchona calisaya.</title>
        <authorList>
            <person name="Lian D.C."/>
            <person name="Zhao X.W."/>
            <person name="Wei L."/>
        </authorList>
    </citation>
    <scope>NUCLEOTIDE SEQUENCE [LARGE SCALE GENOMIC DNA]</scope>
    <source>
        <tissue evidence="2">Nenye</tissue>
    </source>
</reference>